<dbReference type="Gene3D" id="3.90.320.10">
    <property type="match status" value="1"/>
</dbReference>
<keyword evidence="2" id="KW-0255">Endonuclease</keyword>
<dbReference type="InterPro" id="IPR011335">
    <property type="entry name" value="Restrct_endonuc-II-like"/>
</dbReference>
<dbReference type="InterPro" id="IPR017482">
    <property type="entry name" value="Lambda-type_endonuclease"/>
</dbReference>
<dbReference type="SUPFAM" id="SSF52980">
    <property type="entry name" value="Restriction endonuclease-like"/>
    <property type="match status" value="1"/>
</dbReference>
<keyword evidence="2" id="KW-0540">Nuclease</keyword>
<dbReference type="InterPro" id="IPR011604">
    <property type="entry name" value="PDDEXK-like_dom_sf"/>
</dbReference>
<dbReference type="CDD" id="cd22343">
    <property type="entry name" value="PDDEXK_lambda_exonuclease-like"/>
    <property type="match status" value="1"/>
</dbReference>
<gene>
    <name evidence="2" type="ORF">UFOVP264_28</name>
</gene>
<name>A0A6J5LLG6_9CAUD</name>
<dbReference type="GO" id="GO:0004519">
    <property type="term" value="F:endonuclease activity"/>
    <property type="evidence" value="ECO:0007669"/>
    <property type="project" value="UniProtKB-KW"/>
</dbReference>
<reference evidence="2" key="1">
    <citation type="submission" date="2020-04" db="EMBL/GenBank/DDBJ databases">
        <authorList>
            <person name="Chiriac C."/>
            <person name="Salcher M."/>
            <person name="Ghai R."/>
            <person name="Kavagutti S V."/>
        </authorList>
    </citation>
    <scope>NUCLEOTIDE SEQUENCE</scope>
</reference>
<dbReference type="NCBIfam" id="TIGR03033">
    <property type="entry name" value="phage_rel_nuc"/>
    <property type="match status" value="1"/>
</dbReference>
<dbReference type="Pfam" id="PF09588">
    <property type="entry name" value="YqaJ"/>
    <property type="match status" value="1"/>
</dbReference>
<accession>A0A6J5LLG6</accession>
<proteinExistence type="predicted"/>
<dbReference type="PANTHER" id="PTHR46609:SF6">
    <property type="entry name" value="EXONUCLEASE, PHAGE-TYPE_RECB, C-TERMINAL DOMAIN-CONTAINING PROTEIN-RELATED"/>
    <property type="match status" value="1"/>
</dbReference>
<sequence length="285" mass="32899">MSAAIEIVALEQGSPEWLDFRRDKVTATDANYIMGASHWKTKIQLYKEKKDPNYKSETNERMQRGIDLEPIARALFCAKTGHKMVPKVVVKDWAMASLDGINDWNEILEIKCPGDKDHQIALNGKVPDHYYPQLQHQMWVCDSEKAFYFSFDGFDGVIVEVKRDEAYIEKMILEEFKFYMCLRENTPPEPEESDYIQRDDDLWGQCVSQWHTVHAAIKELEKEEEELKNQLIFLSGESNSRGAGISLCKVVRKGAIDYAKVPILKTIDLEPYRKPSITSWRITAA</sequence>
<keyword evidence="2" id="KW-0378">Hydrolase</keyword>
<dbReference type="InterPro" id="IPR019080">
    <property type="entry name" value="YqaJ_viral_recombinase"/>
</dbReference>
<organism evidence="2">
    <name type="scientific">uncultured Caudovirales phage</name>
    <dbReference type="NCBI Taxonomy" id="2100421"/>
    <lineage>
        <taxon>Viruses</taxon>
        <taxon>Duplodnaviria</taxon>
        <taxon>Heunggongvirae</taxon>
        <taxon>Uroviricota</taxon>
        <taxon>Caudoviricetes</taxon>
        <taxon>Peduoviridae</taxon>
        <taxon>Maltschvirus</taxon>
        <taxon>Maltschvirus maltsch</taxon>
    </lineage>
</organism>
<dbReference type="PANTHER" id="PTHR46609">
    <property type="entry name" value="EXONUCLEASE, PHAGE-TYPE/RECB, C-TERMINAL DOMAIN-CONTAINING PROTEIN"/>
    <property type="match status" value="1"/>
</dbReference>
<evidence type="ECO:0000259" key="1">
    <source>
        <dbReference type="Pfam" id="PF09588"/>
    </source>
</evidence>
<feature type="domain" description="YqaJ viral recombinase" evidence="1">
    <location>
        <begin position="16"/>
        <end position="142"/>
    </location>
</feature>
<evidence type="ECO:0000313" key="2">
    <source>
        <dbReference type="EMBL" id="CAB4133810.1"/>
    </source>
</evidence>
<dbReference type="EMBL" id="LR796277">
    <property type="protein sequence ID" value="CAB4133810.1"/>
    <property type="molecule type" value="Genomic_DNA"/>
</dbReference>
<dbReference type="InterPro" id="IPR051703">
    <property type="entry name" value="NF-kappa-B_Signaling_Reg"/>
</dbReference>
<protein>
    <submittedName>
        <fullName evidence="2">COG5377 Phage-related protein, predicted endonuclease</fullName>
    </submittedName>
</protein>